<gene>
    <name evidence="2" type="ORF">GCM10008986_10360</name>
</gene>
<reference evidence="3" key="1">
    <citation type="journal article" date="2019" name="Int. J. Syst. Evol. Microbiol.">
        <title>The Global Catalogue of Microorganisms (GCM) 10K type strain sequencing project: providing services to taxonomists for standard genome sequencing and annotation.</title>
        <authorList>
            <consortium name="The Broad Institute Genomics Platform"/>
            <consortium name="The Broad Institute Genome Sequencing Center for Infectious Disease"/>
            <person name="Wu L."/>
            <person name="Ma J."/>
        </authorList>
    </citation>
    <scope>NUCLEOTIDE SEQUENCE [LARGE SCALE GENOMIC DNA]</scope>
    <source>
        <strain evidence="3">JCM 12389</strain>
    </source>
</reference>
<protein>
    <recommendedName>
        <fullName evidence="1">Transposase IS204/IS1001/IS1096/IS1165 DDE domain-containing protein</fullName>
    </recommendedName>
</protein>
<evidence type="ECO:0000313" key="2">
    <source>
        <dbReference type="EMBL" id="GAA0486876.1"/>
    </source>
</evidence>
<accession>A0ABP3KTM2</accession>
<comment type="caution">
    <text evidence="2">The sequence shown here is derived from an EMBL/GenBank/DDBJ whole genome shotgun (WGS) entry which is preliminary data.</text>
</comment>
<name>A0ABP3KTM2_9BACI</name>
<organism evidence="2 3">
    <name type="scientific">Salinibacillus aidingensis</name>
    <dbReference type="NCBI Taxonomy" id="237684"/>
    <lineage>
        <taxon>Bacteria</taxon>
        <taxon>Bacillati</taxon>
        <taxon>Bacillota</taxon>
        <taxon>Bacilli</taxon>
        <taxon>Bacillales</taxon>
        <taxon>Bacillaceae</taxon>
        <taxon>Salinibacillus</taxon>
    </lineage>
</organism>
<dbReference type="InterPro" id="IPR002560">
    <property type="entry name" value="Transposase_DDE"/>
</dbReference>
<dbReference type="PANTHER" id="PTHR33498">
    <property type="entry name" value="TRANSPOSASE FOR INSERTION SEQUENCE ELEMENT IS1557"/>
    <property type="match status" value="1"/>
</dbReference>
<proteinExistence type="predicted"/>
<keyword evidence="3" id="KW-1185">Reference proteome</keyword>
<evidence type="ECO:0000259" key="1">
    <source>
        <dbReference type="Pfam" id="PF01610"/>
    </source>
</evidence>
<dbReference type="InterPro" id="IPR047951">
    <property type="entry name" value="Transpos_ISL3"/>
</dbReference>
<dbReference type="PANTHER" id="PTHR33498:SF1">
    <property type="entry name" value="TRANSPOSASE FOR INSERTION SEQUENCE ELEMENT IS1557"/>
    <property type="match status" value="1"/>
</dbReference>
<dbReference type="EMBL" id="BAAADO010000002">
    <property type="protein sequence ID" value="GAA0486876.1"/>
    <property type="molecule type" value="Genomic_DNA"/>
</dbReference>
<feature type="domain" description="Transposase IS204/IS1001/IS1096/IS1165 DDE" evidence="1">
    <location>
        <begin position="6"/>
        <end position="104"/>
    </location>
</feature>
<sequence>MAYVREHGDNVEFVVMDMSHSFKAAVDQALGRPIVVADRFHFCRYIYWALERVRRKVQIEFDDYDRKKCKRMQHVFYKHYENLTDKQLWYINYYREKSSELNRA</sequence>
<dbReference type="Proteomes" id="UP001500880">
    <property type="component" value="Unassembled WGS sequence"/>
</dbReference>
<evidence type="ECO:0000313" key="3">
    <source>
        <dbReference type="Proteomes" id="UP001500880"/>
    </source>
</evidence>
<dbReference type="Pfam" id="PF01610">
    <property type="entry name" value="DDE_Tnp_ISL3"/>
    <property type="match status" value="1"/>
</dbReference>